<comment type="cofactor">
    <cofactor evidence="1">
        <name>Fe(2+)</name>
        <dbReference type="ChEBI" id="CHEBI:29033"/>
    </cofactor>
</comment>
<gene>
    <name evidence="2" type="ORF">NQ314_005560</name>
</gene>
<evidence type="ECO:0000313" key="2">
    <source>
        <dbReference type="EMBL" id="KAJ8963555.1"/>
    </source>
</evidence>
<dbReference type="InterPro" id="IPR037151">
    <property type="entry name" value="AlkB-like_sf"/>
</dbReference>
<reference evidence="2" key="1">
    <citation type="journal article" date="2023" name="Insect Mol. Biol.">
        <title>Genome sequencing provides insights into the evolution of gene families encoding plant cell wall-degrading enzymes in longhorned beetles.</title>
        <authorList>
            <person name="Shin N.R."/>
            <person name="Okamura Y."/>
            <person name="Kirsch R."/>
            <person name="Pauchet Y."/>
        </authorList>
    </citation>
    <scope>NUCLEOTIDE SEQUENCE</scope>
    <source>
        <strain evidence="2">RBIC_L_NR</strain>
    </source>
</reference>
<proteinExistence type="predicted"/>
<evidence type="ECO:0000256" key="1">
    <source>
        <dbReference type="ARBA" id="ARBA00001954"/>
    </source>
</evidence>
<evidence type="ECO:0000313" key="3">
    <source>
        <dbReference type="Proteomes" id="UP001162156"/>
    </source>
</evidence>
<sequence>MSFKLKFFMPTEEFSDENANLAEDLVNTMTVVDEFLREDEERSILDEIDPYMKKLRYEFDHWDDVSYYTYSLYDGLCY</sequence>
<dbReference type="AlphaFoldDB" id="A0AAV8ZIG1"/>
<dbReference type="Gene3D" id="2.60.120.590">
    <property type="entry name" value="Alpha-ketoglutarate-dependent dioxygenase AlkB-like"/>
    <property type="match status" value="1"/>
</dbReference>
<comment type="caution">
    <text evidence="2">The sequence shown here is derived from an EMBL/GenBank/DDBJ whole genome shotgun (WGS) entry which is preliminary data.</text>
</comment>
<dbReference type="EMBL" id="JANEYF010001537">
    <property type="protein sequence ID" value="KAJ8963555.1"/>
    <property type="molecule type" value="Genomic_DNA"/>
</dbReference>
<protein>
    <submittedName>
        <fullName evidence="2">Uncharacterized protein</fullName>
    </submittedName>
</protein>
<name>A0AAV8ZIG1_9CUCU</name>
<accession>A0AAV8ZIG1</accession>
<keyword evidence="3" id="KW-1185">Reference proteome</keyword>
<dbReference type="Proteomes" id="UP001162156">
    <property type="component" value="Unassembled WGS sequence"/>
</dbReference>
<organism evidence="2 3">
    <name type="scientific">Rhamnusium bicolor</name>
    <dbReference type="NCBI Taxonomy" id="1586634"/>
    <lineage>
        <taxon>Eukaryota</taxon>
        <taxon>Metazoa</taxon>
        <taxon>Ecdysozoa</taxon>
        <taxon>Arthropoda</taxon>
        <taxon>Hexapoda</taxon>
        <taxon>Insecta</taxon>
        <taxon>Pterygota</taxon>
        <taxon>Neoptera</taxon>
        <taxon>Endopterygota</taxon>
        <taxon>Coleoptera</taxon>
        <taxon>Polyphaga</taxon>
        <taxon>Cucujiformia</taxon>
        <taxon>Chrysomeloidea</taxon>
        <taxon>Cerambycidae</taxon>
        <taxon>Lepturinae</taxon>
        <taxon>Rhagiini</taxon>
        <taxon>Rhamnusium</taxon>
    </lineage>
</organism>